<dbReference type="CDD" id="cd00773">
    <property type="entry name" value="HisRS-like_core"/>
    <property type="match status" value="1"/>
</dbReference>
<dbReference type="InterPro" id="IPR041715">
    <property type="entry name" value="HisRS-like_core"/>
</dbReference>
<feature type="binding site" evidence="10">
    <location>
        <position position="150"/>
    </location>
    <ligand>
        <name>L-histidine</name>
        <dbReference type="ChEBI" id="CHEBI:57595"/>
    </ligand>
</feature>
<dbReference type="InterPro" id="IPR004516">
    <property type="entry name" value="HisRS/HisZ"/>
</dbReference>
<dbReference type="HAMAP" id="MF_00127">
    <property type="entry name" value="His_tRNA_synth"/>
    <property type="match status" value="1"/>
</dbReference>
<evidence type="ECO:0000313" key="13">
    <source>
        <dbReference type="Proteomes" id="UP000256779"/>
    </source>
</evidence>
<evidence type="ECO:0000256" key="10">
    <source>
        <dbReference type="PIRSR" id="PIRSR001549-1"/>
    </source>
</evidence>
<dbReference type="CDD" id="cd00859">
    <property type="entry name" value="HisRS_anticodon"/>
    <property type="match status" value="1"/>
</dbReference>
<keyword evidence="4 9" id="KW-0547">Nucleotide-binding</keyword>
<evidence type="ECO:0000256" key="8">
    <source>
        <dbReference type="ARBA" id="ARBA00047639"/>
    </source>
</evidence>
<dbReference type="InterPro" id="IPR015807">
    <property type="entry name" value="His-tRNA-ligase"/>
</dbReference>
<dbReference type="InterPro" id="IPR004154">
    <property type="entry name" value="Anticodon-bd"/>
</dbReference>
<dbReference type="GO" id="GO:0004821">
    <property type="term" value="F:histidine-tRNA ligase activity"/>
    <property type="evidence" value="ECO:0007669"/>
    <property type="project" value="UniProtKB-UniRule"/>
</dbReference>
<dbReference type="PANTHER" id="PTHR11476:SF7">
    <property type="entry name" value="HISTIDINE--TRNA LIGASE"/>
    <property type="match status" value="1"/>
</dbReference>
<protein>
    <recommendedName>
        <fullName evidence="9">Histidine--tRNA ligase</fullName>
        <ecNumber evidence="9">6.1.1.21</ecNumber>
    </recommendedName>
    <alternativeName>
        <fullName evidence="9">Histidyl-tRNA synthetase</fullName>
        <shortName evidence="9">HisRS</shortName>
    </alternativeName>
</protein>
<organism evidence="12 13">
    <name type="scientific">Marinoscillum furvescens DSM 4134</name>
    <dbReference type="NCBI Taxonomy" id="1122208"/>
    <lineage>
        <taxon>Bacteria</taxon>
        <taxon>Pseudomonadati</taxon>
        <taxon>Bacteroidota</taxon>
        <taxon>Cytophagia</taxon>
        <taxon>Cytophagales</taxon>
        <taxon>Reichenbachiellaceae</taxon>
        <taxon>Marinoscillum</taxon>
    </lineage>
</organism>
<dbReference type="RefSeq" id="WP_115868470.1">
    <property type="nucleotide sequence ID" value="NZ_QREG01000011.1"/>
</dbReference>
<accession>A0A3D9L3U9</accession>
<feature type="binding site" evidence="10">
    <location>
        <position position="292"/>
    </location>
    <ligand>
        <name>L-histidine</name>
        <dbReference type="ChEBI" id="CHEBI:57595"/>
    </ligand>
</feature>
<dbReference type="GO" id="GO:0006427">
    <property type="term" value="P:histidyl-tRNA aminoacylation"/>
    <property type="evidence" value="ECO:0007669"/>
    <property type="project" value="UniProtKB-UniRule"/>
</dbReference>
<reference evidence="12 13" key="1">
    <citation type="submission" date="2018-07" db="EMBL/GenBank/DDBJ databases">
        <title>Genomic Encyclopedia of Type Strains, Phase IV (KMG-IV): sequencing the most valuable type-strain genomes for metagenomic binning, comparative biology and taxonomic classification.</title>
        <authorList>
            <person name="Goeker M."/>
        </authorList>
    </citation>
    <scope>NUCLEOTIDE SEQUENCE [LARGE SCALE GENOMIC DNA]</scope>
    <source>
        <strain evidence="12 13">DSM 4134</strain>
    </source>
</reference>
<evidence type="ECO:0000256" key="3">
    <source>
        <dbReference type="ARBA" id="ARBA00022598"/>
    </source>
</evidence>
<gene>
    <name evidence="9" type="primary">hisS</name>
    <name evidence="12" type="ORF">C7460_11185</name>
</gene>
<dbReference type="AlphaFoldDB" id="A0A3D9L3U9"/>
<feature type="binding site" evidence="10">
    <location>
        <position position="132"/>
    </location>
    <ligand>
        <name>L-histidine</name>
        <dbReference type="ChEBI" id="CHEBI:57595"/>
    </ligand>
</feature>
<dbReference type="PIRSF" id="PIRSF001549">
    <property type="entry name" value="His-tRNA_synth"/>
    <property type="match status" value="1"/>
</dbReference>
<comment type="catalytic activity">
    <reaction evidence="8 9">
        <text>tRNA(His) + L-histidine + ATP = L-histidyl-tRNA(His) + AMP + diphosphate + H(+)</text>
        <dbReference type="Rhea" id="RHEA:17313"/>
        <dbReference type="Rhea" id="RHEA-COMP:9665"/>
        <dbReference type="Rhea" id="RHEA-COMP:9689"/>
        <dbReference type="ChEBI" id="CHEBI:15378"/>
        <dbReference type="ChEBI" id="CHEBI:30616"/>
        <dbReference type="ChEBI" id="CHEBI:33019"/>
        <dbReference type="ChEBI" id="CHEBI:57595"/>
        <dbReference type="ChEBI" id="CHEBI:78442"/>
        <dbReference type="ChEBI" id="CHEBI:78527"/>
        <dbReference type="ChEBI" id="CHEBI:456215"/>
        <dbReference type="EC" id="6.1.1.21"/>
    </reaction>
</comment>
<dbReference type="Pfam" id="PF13393">
    <property type="entry name" value="tRNA-synt_His"/>
    <property type="match status" value="1"/>
</dbReference>
<feature type="domain" description="Aminoacyl-transfer RNA synthetases class-II family profile" evidence="11">
    <location>
        <begin position="23"/>
        <end position="348"/>
    </location>
</feature>
<name>A0A3D9L3U9_MARFU</name>
<keyword evidence="9" id="KW-0963">Cytoplasm</keyword>
<dbReference type="PANTHER" id="PTHR11476">
    <property type="entry name" value="HISTIDYL-TRNA SYNTHETASE"/>
    <property type="match status" value="1"/>
</dbReference>
<dbReference type="Gene3D" id="3.40.50.800">
    <property type="entry name" value="Anticodon-binding domain"/>
    <property type="match status" value="1"/>
</dbReference>
<feature type="binding site" evidence="10">
    <location>
        <position position="146"/>
    </location>
    <ligand>
        <name>L-histidine</name>
        <dbReference type="ChEBI" id="CHEBI:57595"/>
    </ligand>
</feature>
<dbReference type="GO" id="GO:0005737">
    <property type="term" value="C:cytoplasm"/>
    <property type="evidence" value="ECO:0007669"/>
    <property type="project" value="UniProtKB-SubCell"/>
</dbReference>
<dbReference type="Gene3D" id="3.30.930.10">
    <property type="entry name" value="Bira Bifunctional Protein, Domain 2"/>
    <property type="match status" value="1"/>
</dbReference>
<dbReference type="InterPro" id="IPR033656">
    <property type="entry name" value="HisRS_anticodon"/>
</dbReference>
<dbReference type="GO" id="GO:0005524">
    <property type="term" value="F:ATP binding"/>
    <property type="evidence" value="ECO:0007669"/>
    <property type="project" value="UniProtKB-UniRule"/>
</dbReference>
<feature type="binding site" evidence="10">
    <location>
        <begin position="102"/>
        <end position="104"/>
    </location>
    <ligand>
        <name>L-histidine</name>
        <dbReference type="ChEBI" id="CHEBI:57595"/>
    </ligand>
</feature>
<evidence type="ECO:0000256" key="7">
    <source>
        <dbReference type="ARBA" id="ARBA00023146"/>
    </source>
</evidence>
<dbReference type="Proteomes" id="UP000256779">
    <property type="component" value="Unassembled WGS sequence"/>
</dbReference>
<dbReference type="SUPFAM" id="SSF52954">
    <property type="entry name" value="Class II aaRS ABD-related"/>
    <property type="match status" value="1"/>
</dbReference>
<keyword evidence="13" id="KW-1185">Reference proteome</keyword>
<keyword evidence="5 9" id="KW-0067">ATP-binding</keyword>
<feature type="binding site" evidence="10">
    <location>
        <begin position="296"/>
        <end position="297"/>
    </location>
    <ligand>
        <name>L-histidine</name>
        <dbReference type="ChEBI" id="CHEBI:57595"/>
    </ligand>
</feature>
<evidence type="ECO:0000256" key="9">
    <source>
        <dbReference type="HAMAP-Rule" id="MF_00127"/>
    </source>
</evidence>
<evidence type="ECO:0000256" key="4">
    <source>
        <dbReference type="ARBA" id="ARBA00022741"/>
    </source>
</evidence>
<sequence>MATSKPSIPKGTRDFGPVQSAKRSYIIDTIRKSFIKYGFSQIETPAMEQLSVLTGKYGDEGDQLLFKILNSGDYLKKTSEQDYQAGSGALLPKIAEKGLRYDLTVPFARFVVQNQNDITFPFKRFQIQPVWRADRPQKGRYREFYQCDADIVGSDSLWNEAELTLMLHEVYANLQYDGFVLKINHRELLMEMARFIGLAGKEMPFCVTIDKLDKIGEEKVNEELIALGADETKLQDVVGLFHSTASASDKVDAFEKLIGKNRGTEEVQQYFEFLSAHSSTPLKVELDLSLARGLSYYTGIIFEVKATDVKIGSITGGGRYDNLTGVFGLKGISGVGISFGLDRIYDVLEEKGLFPDHLTKSVDLLIAHLDEDCFKHGLSLLQKLRSSGIQVEIYPDQAKLKKQFNYADKKAIPHVLVIGTEEIEKQQYGVKNMVSGEQASYTIEQLIQLLS</sequence>
<dbReference type="EC" id="6.1.1.21" evidence="9"/>
<evidence type="ECO:0000256" key="5">
    <source>
        <dbReference type="ARBA" id="ARBA00022840"/>
    </source>
</evidence>
<proteinExistence type="inferred from homology"/>
<comment type="similarity">
    <text evidence="1 9">Belongs to the class-II aminoacyl-tRNA synthetase family.</text>
</comment>
<evidence type="ECO:0000256" key="1">
    <source>
        <dbReference type="ARBA" id="ARBA00008226"/>
    </source>
</evidence>
<comment type="caution">
    <text evidence="12">The sequence shown here is derived from an EMBL/GenBank/DDBJ whole genome shotgun (WGS) entry which is preliminary data.</text>
</comment>
<comment type="subcellular location">
    <subcellularLocation>
        <location evidence="9">Cytoplasm</location>
    </subcellularLocation>
</comment>
<keyword evidence="7 9" id="KW-0030">Aminoacyl-tRNA synthetase</keyword>
<dbReference type="InterPro" id="IPR006195">
    <property type="entry name" value="aa-tRNA-synth_II"/>
</dbReference>
<keyword evidence="6 9" id="KW-0648">Protein biosynthesis</keyword>
<comment type="subunit">
    <text evidence="2 9">Homodimer.</text>
</comment>
<evidence type="ECO:0000313" key="12">
    <source>
        <dbReference type="EMBL" id="RED97944.1"/>
    </source>
</evidence>
<dbReference type="PROSITE" id="PS50862">
    <property type="entry name" value="AA_TRNA_LIGASE_II"/>
    <property type="match status" value="1"/>
</dbReference>
<keyword evidence="3 9" id="KW-0436">Ligase</keyword>
<dbReference type="InterPro" id="IPR045864">
    <property type="entry name" value="aa-tRNA-synth_II/BPL/LPL"/>
</dbReference>
<dbReference type="EMBL" id="QREG01000011">
    <property type="protein sequence ID" value="RED97944.1"/>
    <property type="molecule type" value="Genomic_DNA"/>
</dbReference>
<dbReference type="NCBIfam" id="TIGR00442">
    <property type="entry name" value="hisS"/>
    <property type="match status" value="1"/>
</dbReference>
<dbReference type="Pfam" id="PF03129">
    <property type="entry name" value="HGTP_anticodon"/>
    <property type="match status" value="1"/>
</dbReference>
<evidence type="ECO:0000256" key="2">
    <source>
        <dbReference type="ARBA" id="ARBA00011738"/>
    </source>
</evidence>
<dbReference type="OrthoDB" id="9800814at2"/>
<evidence type="ECO:0000256" key="6">
    <source>
        <dbReference type="ARBA" id="ARBA00022917"/>
    </source>
</evidence>
<dbReference type="SUPFAM" id="SSF55681">
    <property type="entry name" value="Class II aaRS and biotin synthetases"/>
    <property type="match status" value="1"/>
</dbReference>
<evidence type="ECO:0000259" key="11">
    <source>
        <dbReference type="PROSITE" id="PS50862"/>
    </source>
</evidence>
<dbReference type="InterPro" id="IPR036621">
    <property type="entry name" value="Anticodon-bd_dom_sf"/>
</dbReference>